<dbReference type="PROSITE" id="PS00624">
    <property type="entry name" value="GMC_OXRED_2"/>
    <property type="match status" value="1"/>
</dbReference>
<dbReference type="PANTHER" id="PTHR11552:SF78">
    <property type="entry name" value="GLUCOSE-METHANOL-CHOLINE OXIDOREDUCTASE N-TERMINAL DOMAIN-CONTAINING PROTEIN"/>
    <property type="match status" value="1"/>
</dbReference>
<organism evidence="3 4">
    <name type="scientific">Apiospora marii</name>
    <dbReference type="NCBI Taxonomy" id="335849"/>
    <lineage>
        <taxon>Eukaryota</taxon>
        <taxon>Fungi</taxon>
        <taxon>Dikarya</taxon>
        <taxon>Ascomycota</taxon>
        <taxon>Pezizomycotina</taxon>
        <taxon>Sordariomycetes</taxon>
        <taxon>Xylariomycetidae</taxon>
        <taxon>Amphisphaeriales</taxon>
        <taxon>Apiosporaceae</taxon>
        <taxon>Apiospora</taxon>
    </lineage>
</organism>
<evidence type="ECO:0000259" key="2">
    <source>
        <dbReference type="PROSITE" id="PS00624"/>
    </source>
</evidence>
<dbReference type="PIRSF" id="PIRSF000137">
    <property type="entry name" value="Alcohol_oxidase"/>
    <property type="match status" value="1"/>
</dbReference>
<comment type="similarity">
    <text evidence="1">Belongs to the GMC oxidoreductase family.</text>
</comment>
<evidence type="ECO:0000313" key="3">
    <source>
        <dbReference type="EMBL" id="KAK8037598.1"/>
    </source>
</evidence>
<dbReference type="InterPro" id="IPR036188">
    <property type="entry name" value="FAD/NAD-bd_sf"/>
</dbReference>
<dbReference type="PROSITE" id="PS51257">
    <property type="entry name" value="PROKAR_LIPOPROTEIN"/>
    <property type="match status" value="1"/>
</dbReference>
<feature type="domain" description="Glucose-methanol-choline oxidoreductase N-terminal" evidence="2">
    <location>
        <begin position="281"/>
        <end position="295"/>
    </location>
</feature>
<evidence type="ECO:0000313" key="4">
    <source>
        <dbReference type="Proteomes" id="UP001396898"/>
    </source>
</evidence>
<accession>A0ABR1STD5</accession>
<comment type="caution">
    <text evidence="3">The sequence shown here is derived from an EMBL/GenBank/DDBJ whole genome shotgun (WGS) entry which is preliminary data.</text>
</comment>
<keyword evidence="4" id="KW-1185">Reference proteome</keyword>
<gene>
    <name evidence="3" type="ORF">PG991_000944</name>
</gene>
<dbReference type="Pfam" id="PF05199">
    <property type="entry name" value="GMC_oxred_C"/>
    <property type="match status" value="1"/>
</dbReference>
<dbReference type="Gene3D" id="3.50.50.60">
    <property type="entry name" value="FAD/NAD(P)-binding domain"/>
    <property type="match status" value="1"/>
</dbReference>
<name>A0ABR1STD5_9PEZI</name>
<dbReference type="InterPro" id="IPR000172">
    <property type="entry name" value="GMC_OxRdtase_N"/>
</dbReference>
<dbReference type="Pfam" id="PF00732">
    <property type="entry name" value="GMC_oxred_N"/>
    <property type="match status" value="1"/>
</dbReference>
<sequence length="607" mass="66613">MGLYTKLPDSINEVDVIIAGGGAAGCIVASRLADADRDLSILVIESGKNNYHETRVPHPALWQSHIAPGNEFTQFYQGPESDHMAGRRGFVPTAHVLGGGSSINTALYSRAVRSDFDSWNMPGWSVEDVLPYMKKLEMYHGPGPRDRHGYDGPMQVSGGPFRSTRLENDFIAALGQVGWPELEDNNDLDSVNGVMRALRYVDPLGRRQDTAHMYLHPLLQDGKHPNLHVLVETQVERVLVENSTAVGVVHRANPAFQPSVDGAKPPSRTTKAKRIVILAGGPFGSPLLLERSGIGSPQVLDRAGIPLVTSLPGVGHDYLDHHGMMYAYKSSLKPDETVDALNAGRLDPATLIANGDKLLGWNSCDAQAKLRPTDADIAKLGPEFQKSWERDFSQVPDKPLMMLSPVAGFPGDPRSIPVGQYFGMVTFSLHPYSRGHLHITGPSIDDPPDFDPAVASDPHGLDIKNHVWMYKKQREVARRMAVYRGEFEGWHPSFPESSHAHEAPSAYPPTDDVQDIEYSAEDDEIIERWMRDHIDSIWHPMGTCKMAPLEQHGVVDASLGVYGVKGLKVADLSVCPRTPSANCVNTAMTIAEKATDMFSQELGLRKN</sequence>
<reference evidence="3 4" key="1">
    <citation type="submission" date="2023-01" db="EMBL/GenBank/DDBJ databases">
        <title>Analysis of 21 Apiospora genomes using comparative genomics revels a genus with tremendous synthesis potential of carbohydrate active enzymes and secondary metabolites.</title>
        <authorList>
            <person name="Sorensen T."/>
        </authorList>
    </citation>
    <scope>NUCLEOTIDE SEQUENCE [LARGE SCALE GENOMIC DNA]</scope>
    <source>
        <strain evidence="3 4">CBS 20057</strain>
    </source>
</reference>
<dbReference type="InterPro" id="IPR012132">
    <property type="entry name" value="GMC_OxRdtase"/>
</dbReference>
<dbReference type="InterPro" id="IPR007867">
    <property type="entry name" value="GMC_OxRtase_C"/>
</dbReference>
<dbReference type="Gene3D" id="3.30.560.10">
    <property type="entry name" value="Glucose Oxidase, domain 3"/>
    <property type="match status" value="1"/>
</dbReference>
<evidence type="ECO:0000256" key="1">
    <source>
        <dbReference type="ARBA" id="ARBA00010790"/>
    </source>
</evidence>
<dbReference type="SUPFAM" id="SSF54373">
    <property type="entry name" value="FAD-linked reductases, C-terminal domain"/>
    <property type="match status" value="1"/>
</dbReference>
<dbReference type="SUPFAM" id="SSF51905">
    <property type="entry name" value="FAD/NAD(P)-binding domain"/>
    <property type="match status" value="1"/>
</dbReference>
<dbReference type="PANTHER" id="PTHR11552">
    <property type="entry name" value="GLUCOSE-METHANOL-CHOLINE GMC OXIDOREDUCTASE"/>
    <property type="match status" value="1"/>
</dbReference>
<dbReference type="EMBL" id="JAQQWI010000002">
    <property type="protein sequence ID" value="KAK8037598.1"/>
    <property type="molecule type" value="Genomic_DNA"/>
</dbReference>
<dbReference type="Proteomes" id="UP001396898">
    <property type="component" value="Unassembled WGS sequence"/>
</dbReference>
<proteinExistence type="inferred from homology"/>
<protein>
    <submittedName>
        <fullName evidence="3">FAD/NAD(P)-binding protein</fullName>
    </submittedName>
</protein>